<evidence type="ECO:0000256" key="2">
    <source>
        <dbReference type="SAM" id="MobiDB-lite"/>
    </source>
</evidence>
<accession>A0AAI7ZFH6</accession>
<proteinExistence type="predicted"/>
<keyword evidence="4" id="KW-0808">Transferase</keyword>
<dbReference type="SUPFAM" id="SSF52172">
    <property type="entry name" value="CheY-like"/>
    <property type="match status" value="1"/>
</dbReference>
<evidence type="ECO:0000313" key="5">
    <source>
        <dbReference type="Proteomes" id="UP000000576"/>
    </source>
</evidence>
<dbReference type="GO" id="GO:0016301">
    <property type="term" value="F:kinase activity"/>
    <property type="evidence" value="ECO:0007669"/>
    <property type="project" value="UniProtKB-KW"/>
</dbReference>
<feature type="compositionally biased region" description="Basic and acidic residues" evidence="2">
    <location>
        <begin position="132"/>
        <end position="142"/>
    </location>
</feature>
<dbReference type="CDD" id="cd00156">
    <property type="entry name" value="REC"/>
    <property type="match status" value="1"/>
</dbReference>
<feature type="domain" description="Response regulatory" evidence="3">
    <location>
        <begin position="2"/>
        <end position="116"/>
    </location>
</feature>
<dbReference type="InterPro" id="IPR001789">
    <property type="entry name" value="Sig_transdc_resp-reg_receiver"/>
</dbReference>
<evidence type="ECO:0000259" key="3">
    <source>
        <dbReference type="PROSITE" id="PS50110"/>
    </source>
</evidence>
<dbReference type="Proteomes" id="UP000000576">
    <property type="component" value="Chromosome"/>
</dbReference>
<keyword evidence="4" id="KW-0418">Kinase</keyword>
<feature type="region of interest" description="Disordered" evidence="2">
    <location>
        <begin position="123"/>
        <end position="142"/>
    </location>
</feature>
<dbReference type="EMBL" id="AE008923">
    <property type="protein sequence ID" value="AAM37011.1"/>
    <property type="molecule type" value="Genomic_DNA"/>
</dbReference>
<dbReference type="SMART" id="SM00448">
    <property type="entry name" value="REC"/>
    <property type="match status" value="1"/>
</dbReference>
<feature type="compositionally biased region" description="Basic residues" evidence="2">
    <location>
        <begin position="391"/>
        <end position="403"/>
    </location>
</feature>
<sequence>MRVLLVNDTEKPIGELRQPLTRAGYQMLDDVASVVALLHAVQRQQPDVVVIDVDSPSRDTLEQLSMLHAHAPRPVVMFFGDGDDALIHAAVGAGVTAYVVDGLAPARLRPSCRWRWPVLRRKAAGAAGPQADRPREGLADGKTWPERGRCLCGITPAGDEAGRQTDRSGAPYRGHGRIQPGLGRAACRLRTRARCHVDGSPGRRVASAGRRGCAGVLRPAPRADAPRWLAHARRASPYRRRAADGRATQRRQSIVACDRIGWQAVAWCAAVGLHAYPQRLAIRSCAPACMSRPQRCTTPSTTAPRCTTQTTWRMPFDTAGVHLPADASLRVAGPARGARERGRCAAVRPRWRRDRLPASCRCRCAGDRRRECGIRCGGRTGRLADPSQPLPRHHLRHRAHARPRRAELGRACGQRHDAGYLHGPAPRRCAGRCIAGRHTRRHRAGRHAAGAATSPHRPGRPWDDSRRAATGSAHLVAGGRCFVRSCCSVRRPRWADGGAGSGVGTAHHR</sequence>
<organism evidence="4 5">
    <name type="scientific">Xanthomonas axonopodis pv. citri (strain 306)</name>
    <dbReference type="NCBI Taxonomy" id="190486"/>
    <lineage>
        <taxon>Bacteria</taxon>
        <taxon>Pseudomonadati</taxon>
        <taxon>Pseudomonadota</taxon>
        <taxon>Gammaproteobacteria</taxon>
        <taxon>Lysobacterales</taxon>
        <taxon>Lysobacteraceae</taxon>
        <taxon>Xanthomonas</taxon>
    </lineage>
</organism>
<name>A0AAI7ZFH6_XANAC</name>
<dbReference type="Pfam" id="PF00072">
    <property type="entry name" value="Response_reg"/>
    <property type="match status" value="1"/>
</dbReference>
<feature type="region of interest" description="Disordered" evidence="2">
    <location>
        <begin position="440"/>
        <end position="468"/>
    </location>
</feature>
<feature type="modified residue" description="4-aspartylphosphate" evidence="1">
    <location>
        <position position="52"/>
    </location>
</feature>
<dbReference type="KEGG" id="xac:XAC2158"/>
<dbReference type="GO" id="GO:0000160">
    <property type="term" value="P:phosphorelay signal transduction system"/>
    <property type="evidence" value="ECO:0007669"/>
    <property type="project" value="InterPro"/>
</dbReference>
<reference evidence="4 5" key="1">
    <citation type="journal article" date="2002" name="Nature">
        <title>Comparison of the genomes of two Xanthomonas pathogens with differing host specificities.</title>
        <authorList>
            <person name="da Silva A.C."/>
            <person name="Ferro J.A."/>
            <person name="Reinach F.C."/>
            <person name="Farah C.S."/>
            <person name="Furlan L.R."/>
            <person name="Quaggio R.B."/>
            <person name="Monteiro-Vitorello C.B."/>
            <person name="Van Sluys M.A."/>
            <person name="Almeida N.F."/>
            <person name="Alves L.M."/>
            <person name="do Amaral A.M."/>
            <person name="Bertolini M.C."/>
            <person name="Camargo L.E."/>
            <person name="Camarotte G."/>
            <person name="Cannavan F."/>
            <person name="Cardozo J."/>
            <person name="Chambergo F."/>
            <person name="Ciapina L.P."/>
            <person name="Cicarelli R.M."/>
            <person name="Coutinho L.L."/>
            <person name="Cursino-Santos J.R."/>
            <person name="El-Dorry H."/>
            <person name="Faria J.B."/>
            <person name="Ferreira A.J."/>
            <person name="Ferreira R.C."/>
            <person name="Ferro M.I."/>
            <person name="Formighieri E.F."/>
            <person name="Franco M.C."/>
            <person name="Greggio C.C."/>
            <person name="Gruber A."/>
            <person name="Katsuyama A.M."/>
            <person name="Kishi L.T."/>
            <person name="Leite R.P."/>
            <person name="Lemos E.G."/>
            <person name="Lemos M.V."/>
            <person name="Locali E.C."/>
            <person name="Machado M.A."/>
            <person name="Madeira A.M."/>
            <person name="Martinez-Rossi N.M."/>
            <person name="Martins E.C."/>
            <person name="Meidanis J."/>
            <person name="Menck C.F."/>
            <person name="Miyaki C.Y."/>
            <person name="Moon D.H."/>
            <person name="Moreira L.M."/>
            <person name="Novo M.T."/>
            <person name="Okura V.K."/>
            <person name="Oliveira M.C."/>
            <person name="Oliveira V.R."/>
            <person name="Pereira H.A."/>
            <person name="Rossi A."/>
            <person name="Sena J.A."/>
            <person name="Silva C."/>
            <person name="de Souza R.F."/>
            <person name="Spinola L.A."/>
            <person name="Takita M.A."/>
            <person name="Tamura R.E."/>
            <person name="Teixeira E.C."/>
            <person name="Tezza R.I."/>
            <person name="Trindade dos Santos M."/>
            <person name="Truffi D."/>
            <person name="Tsai S.M."/>
            <person name="White F.F."/>
            <person name="Setubal J.C."/>
            <person name="Kitajima J.P."/>
        </authorList>
    </citation>
    <scope>NUCLEOTIDE SEQUENCE [LARGE SCALE GENOMIC DNA]</scope>
    <source>
        <strain evidence="4 5">306</strain>
    </source>
</reference>
<keyword evidence="1" id="KW-0597">Phosphoprotein</keyword>
<protein>
    <submittedName>
        <fullName evidence="4">Histidine kinase-response regulator hybrid protein</fullName>
    </submittedName>
</protein>
<dbReference type="AlphaFoldDB" id="A0AAI7ZFH6"/>
<feature type="region of interest" description="Disordered" evidence="2">
    <location>
        <begin position="155"/>
        <end position="175"/>
    </location>
</feature>
<dbReference type="InterPro" id="IPR011006">
    <property type="entry name" value="CheY-like_superfamily"/>
</dbReference>
<gene>
    <name evidence="4" type="ordered locus">XAC2158</name>
</gene>
<feature type="region of interest" description="Disordered" evidence="2">
    <location>
        <begin position="383"/>
        <end position="404"/>
    </location>
</feature>
<dbReference type="PROSITE" id="PS50110">
    <property type="entry name" value="RESPONSE_REGULATORY"/>
    <property type="match status" value="1"/>
</dbReference>
<dbReference type="Gene3D" id="3.40.50.2300">
    <property type="match status" value="1"/>
</dbReference>
<evidence type="ECO:0000256" key="1">
    <source>
        <dbReference type="PROSITE-ProRule" id="PRU00169"/>
    </source>
</evidence>
<evidence type="ECO:0000313" key="4">
    <source>
        <dbReference type="EMBL" id="AAM37011.1"/>
    </source>
</evidence>